<dbReference type="Proteomes" id="UP001469553">
    <property type="component" value="Unassembled WGS sequence"/>
</dbReference>
<gene>
    <name evidence="1" type="ORF">AMECASPLE_033407</name>
</gene>
<keyword evidence="2" id="KW-1185">Reference proteome</keyword>
<evidence type="ECO:0000313" key="2">
    <source>
        <dbReference type="Proteomes" id="UP001469553"/>
    </source>
</evidence>
<organism evidence="1 2">
    <name type="scientific">Ameca splendens</name>
    <dbReference type="NCBI Taxonomy" id="208324"/>
    <lineage>
        <taxon>Eukaryota</taxon>
        <taxon>Metazoa</taxon>
        <taxon>Chordata</taxon>
        <taxon>Craniata</taxon>
        <taxon>Vertebrata</taxon>
        <taxon>Euteleostomi</taxon>
        <taxon>Actinopterygii</taxon>
        <taxon>Neopterygii</taxon>
        <taxon>Teleostei</taxon>
        <taxon>Neoteleostei</taxon>
        <taxon>Acanthomorphata</taxon>
        <taxon>Ovalentaria</taxon>
        <taxon>Atherinomorphae</taxon>
        <taxon>Cyprinodontiformes</taxon>
        <taxon>Goodeidae</taxon>
        <taxon>Ameca</taxon>
    </lineage>
</organism>
<accession>A0ABV0Z525</accession>
<comment type="caution">
    <text evidence="1">The sequence shown here is derived from an EMBL/GenBank/DDBJ whole genome shotgun (WGS) entry which is preliminary data.</text>
</comment>
<evidence type="ECO:0000313" key="1">
    <source>
        <dbReference type="EMBL" id="MEQ2301195.1"/>
    </source>
</evidence>
<feature type="non-terminal residue" evidence="1">
    <location>
        <position position="1"/>
    </location>
</feature>
<sequence length="60" mass="6727">GHLNIFLLKQGFNGKGWLNIFVPEAVPVTEDDDVIFARGPRAKLTCGLLLNLRFCQFSVH</sequence>
<reference evidence="1 2" key="1">
    <citation type="submission" date="2021-06" db="EMBL/GenBank/DDBJ databases">
        <authorList>
            <person name="Palmer J.M."/>
        </authorList>
    </citation>
    <scope>NUCLEOTIDE SEQUENCE [LARGE SCALE GENOMIC DNA]</scope>
    <source>
        <strain evidence="1 2">AS_MEX2019</strain>
        <tissue evidence="1">Muscle</tissue>
    </source>
</reference>
<proteinExistence type="predicted"/>
<protein>
    <submittedName>
        <fullName evidence="1">Uncharacterized protein</fullName>
    </submittedName>
</protein>
<dbReference type="EMBL" id="JAHRIP010051550">
    <property type="protein sequence ID" value="MEQ2301195.1"/>
    <property type="molecule type" value="Genomic_DNA"/>
</dbReference>
<name>A0ABV0Z525_9TELE</name>